<evidence type="ECO:0000313" key="1">
    <source>
        <dbReference type="EMBL" id="RCS48252.1"/>
    </source>
</evidence>
<dbReference type="OrthoDB" id="240923at2"/>
<accession>A0A368KQ94</accession>
<sequence length="1019" mass="111379">MPTTSALPFASTKVVGCLHILLVVAVCLLPSTALGQFAKRMLPRPGKPGININVTQTKVVRVVNDQNQPIAEAEVRVGWWEDAEGDKLLQAIFNPPITNEQGEVLIAVPQGAVRVEISATAPGYVATGTLYSLSGEPKIVLHPGQIIYVKVVDADNKPIEKAIPLLERSRVWPHEFQPVEGRPGVFVSPVVDPERRWMRVVDANGDGPARFSEMIDVRNPKNFDEQGNILAVLQPGIRLEGRLDASVPRPVTGGCVELCILEGEDHRIEANNWTWQDTTIVRADGTFTFESLPRGGHGQLVALVDGYQSKRPTAASLSTYLLENNAGEPELVTKLVERNDAFWPQLFPLPAEQDKVEVELPCMPTATARIKVVNALGQPMPGATVNLNPNGCFLGGEMFIPGMQSFTEADRLDKNTQQKSAIRAWAAETFLNVKTNDEGIAMVRCLAGDARHSFVVAADGYQLPVYPPSRKDFPSRSATLEVKPGETTLRTVTLERLRASAPRELSVLDSEGQPLVGITVVATDVALGGAEEDWNLWSVARLGEVIEATSDEGGRIQITTPLELEGQRIAKLRLFLKGNVGRDASVFGQRLEVPVTDDGRVIVLTVSAEPPRSEHALRQVLARYVRPEEAFHRSPQELLAQLIKEPSVVVLKQLLAASNFSEAIPLELEPRSSSLNLNDPSPLAVVETEQGKRVVVLCRVQSADAPVDASRPIGQMPEAAFVFDAADASFQGMVGGKTSPTGHPCNLSLTDLGPSGDYFFQVTWSEENGSFQQIQQWILVGQLDAPALTVYSHPRDPAWSADSHQVKTLSAEFGYLEYNGIARKLPREVPGWIDSGVKLPRKIFWDGTRNKFIGLVSMWVESEPAYEVDVERSSAFEPLQVSPSDLVAGGGRRSFQNWHAWDVAVPPGKPAQLQLLLVKQSEDGEVQVVKKFSDWPLASGIHFLQLQVQNGEESSTLVVQPFAVEGAIKQQFTAPPILFSTPSSVPESAVFRAGTKQLDLLRRPTKDEGVSLVWRLIQS</sequence>
<dbReference type="RefSeq" id="WP_114369300.1">
    <property type="nucleotide sequence ID" value="NZ_QPEX01000027.1"/>
</dbReference>
<dbReference type="EMBL" id="QPEX01000027">
    <property type="protein sequence ID" value="RCS48252.1"/>
    <property type="molecule type" value="Genomic_DNA"/>
</dbReference>
<comment type="caution">
    <text evidence="1">The sequence shown here is derived from an EMBL/GenBank/DDBJ whole genome shotgun (WGS) entry which is preliminary data.</text>
</comment>
<reference evidence="1 2" key="1">
    <citation type="submission" date="2018-07" db="EMBL/GenBank/DDBJ databases">
        <title>Comparative genomes isolates from brazilian mangrove.</title>
        <authorList>
            <person name="De Araujo J.E."/>
            <person name="Taketani R.G."/>
            <person name="Silva M.C.P."/>
            <person name="Lourenco M.V."/>
            <person name="Oliveira V.M."/>
            <person name="Andreote F.D."/>
        </authorList>
    </citation>
    <scope>NUCLEOTIDE SEQUENCE [LARGE SCALE GENOMIC DNA]</scope>
    <source>
        <strain evidence="1 2">HEX PRIS-MGV</strain>
    </source>
</reference>
<evidence type="ECO:0000313" key="2">
    <source>
        <dbReference type="Proteomes" id="UP000253562"/>
    </source>
</evidence>
<gene>
    <name evidence="1" type="ORF">DTL42_13695</name>
</gene>
<dbReference type="Proteomes" id="UP000253562">
    <property type="component" value="Unassembled WGS sequence"/>
</dbReference>
<proteinExistence type="predicted"/>
<organism evidence="1 2">
    <name type="scientific">Bremerella cremea</name>
    <dbReference type="NCBI Taxonomy" id="1031537"/>
    <lineage>
        <taxon>Bacteria</taxon>
        <taxon>Pseudomonadati</taxon>
        <taxon>Planctomycetota</taxon>
        <taxon>Planctomycetia</taxon>
        <taxon>Pirellulales</taxon>
        <taxon>Pirellulaceae</taxon>
        <taxon>Bremerella</taxon>
    </lineage>
</organism>
<name>A0A368KQ94_9BACT</name>
<dbReference type="AlphaFoldDB" id="A0A368KQ94"/>
<protein>
    <submittedName>
        <fullName evidence="1">Uncharacterized protein</fullName>
    </submittedName>
</protein>